<keyword evidence="2" id="KW-1185">Reference proteome</keyword>
<name>A0A844HSI1_9RHOB</name>
<dbReference type="AlphaFoldDB" id="A0A844HSI1"/>
<evidence type="ECO:0008006" key="3">
    <source>
        <dbReference type="Google" id="ProtNLM"/>
    </source>
</evidence>
<accession>A0A844HSI1</accession>
<dbReference type="RefSeq" id="WP_155041107.1">
    <property type="nucleotide sequence ID" value="NZ_WMIG01000013.1"/>
</dbReference>
<sequence length="59" mass="6745">MSMDRIEFLQNEVVTLDRDIAAITRSIELGARPKNPPTRLVKRKIQIQGEILALRRMAA</sequence>
<dbReference type="Proteomes" id="UP000449846">
    <property type="component" value="Unassembled WGS sequence"/>
</dbReference>
<reference evidence="1 2" key="1">
    <citation type="submission" date="2019-11" db="EMBL/GenBank/DDBJ databases">
        <authorList>
            <person name="Dong K."/>
        </authorList>
    </citation>
    <scope>NUCLEOTIDE SEQUENCE [LARGE SCALE GENOMIC DNA]</scope>
    <source>
        <strain evidence="1 2">NBRC 112902</strain>
    </source>
</reference>
<gene>
    <name evidence="1" type="ORF">GL300_18300</name>
</gene>
<comment type="caution">
    <text evidence="1">The sequence shown here is derived from an EMBL/GenBank/DDBJ whole genome shotgun (WGS) entry which is preliminary data.</text>
</comment>
<evidence type="ECO:0000313" key="1">
    <source>
        <dbReference type="EMBL" id="MTH61165.1"/>
    </source>
</evidence>
<dbReference type="EMBL" id="WMIG01000013">
    <property type="protein sequence ID" value="MTH61165.1"/>
    <property type="molecule type" value="Genomic_DNA"/>
</dbReference>
<organism evidence="1 2">
    <name type="scientific">Paracoccus litorisediminis</name>
    <dbReference type="NCBI Taxonomy" id="2006130"/>
    <lineage>
        <taxon>Bacteria</taxon>
        <taxon>Pseudomonadati</taxon>
        <taxon>Pseudomonadota</taxon>
        <taxon>Alphaproteobacteria</taxon>
        <taxon>Rhodobacterales</taxon>
        <taxon>Paracoccaceae</taxon>
        <taxon>Paracoccus</taxon>
    </lineage>
</organism>
<proteinExistence type="predicted"/>
<evidence type="ECO:0000313" key="2">
    <source>
        <dbReference type="Proteomes" id="UP000449846"/>
    </source>
</evidence>
<protein>
    <recommendedName>
        <fullName evidence="3">DUF465 domain-containing protein</fullName>
    </recommendedName>
</protein>